<keyword evidence="6 8" id="KW-0472">Membrane</keyword>
<protein>
    <recommendedName>
        <fullName evidence="8">Apolipoprotein N-acyltransferase</fullName>
        <shortName evidence="8">ALP N-acyltransferase</shortName>
        <ecNumber evidence="8">2.3.1.269</ecNumber>
    </recommendedName>
</protein>
<evidence type="ECO:0000313" key="11">
    <source>
        <dbReference type="Proteomes" id="UP000885826"/>
    </source>
</evidence>
<feature type="transmembrane region" description="Helical" evidence="8">
    <location>
        <begin position="470"/>
        <end position="488"/>
    </location>
</feature>
<feature type="transmembrane region" description="Helical" evidence="8">
    <location>
        <begin position="51"/>
        <end position="69"/>
    </location>
</feature>
<comment type="pathway">
    <text evidence="8">Protein modification; lipoprotein biosynthesis (N-acyl transfer).</text>
</comment>
<evidence type="ECO:0000256" key="5">
    <source>
        <dbReference type="ARBA" id="ARBA00022989"/>
    </source>
</evidence>
<evidence type="ECO:0000256" key="7">
    <source>
        <dbReference type="ARBA" id="ARBA00023315"/>
    </source>
</evidence>
<dbReference type="InterPro" id="IPR045378">
    <property type="entry name" value="LNT_N"/>
</dbReference>
<dbReference type="Pfam" id="PF20154">
    <property type="entry name" value="LNT_N"/>
    <property type="match status" value="1"/>
</dbReference>
<dbReference type="PANTHER" id="PTHR38686">
    <property type="entry name" value="APOLIPOPROTEIN N-ACYLTRANSFERASE"/>
    <property type="match status" value="1"/>
</dbReference>
<dbReference type="GO" id="GO:0016410">
    <property type="term" value="F:N-acyltransferase activity"/>
    <property type="evidence" value="ECO:0007669"/>
    <property type="project" value="UniProtKB-UniRule"/>
</dbReference>
<feature type="domain" description="CN hydrolase" evidence="9">
    <location>
        <begin position="209"/>
        <end position="457"/>
    </location>
</feature>
<dbReference type="Proteomes" id="UP000885826">
    <property type="component" value="Unassembled WGS sequence"/>
</dbReference>
<evidence type="ECO:0000313" key="10">
    <source>
        <dbReference type="EMBL" id="HEC78108.1"/>
    </source>
</evidence>
<evidence type="ECO:0000256" key="2">
    <source>
        <dbReference type="ARBA" id="ARBA00022475"/>
    </source>
</evidence>
<comment type="subcellular location">
    <subcellularLocation>
        <location evidence="1 8">Cell membrane</location>
        <topology evidence="1 8">Multi-pass membrane protein</topology>
    </subcellularLocation>
</comment>
<dbReference type="SUPFAM" id="SSF56317">
    <property type="entry name" value="Carbon-nitrogen hydrolase"/>
    <property type="match status" value="1"/>
</dbReference>
<sequence length="494" mass="56275">MTRKSFILIVISAALTSLSFHPLNLYFLLWFSLVPLLWAIEEMDPSSVFKSGVLFGTVFSLLSLFWIVFLQIETTIKLIMLFGLLLLFLYYGLYYGTGLLIAKRIGIWFLPFILTGLEFIRSIGELGFPWLVFGYSQARYPVIIQQASIFGVYGVSFWLILVNVALFKLTELKRIKNLVILLLVFSIPLIYGALRIKEPVGKTMLVGVIQPDIDPNLKFTKAMRDETFERLISLSETANQYSKKKFGENLDLIIWPETAVPVFITFPGKYQNLIFSFVDRTKTPLLTGTPIYESKEHSIYNGAILIEPDKGITQQYRKMHLVPFGEHIPFDQQLTFLKKIDVGGGKYTPGTLYTVFELDKTKFSCLICFESIFPELSRRFVKDGAELLVNITNDGWFGRISGPQQHNDMAILRTVENGKPLARSSNTGISMIVNKYGMVLQQTPLFTRAVLVEKIVFDKERTVYNILGDILPAVSLILTTVLLGFWFFNRMRGS</sequence>
<evidence type="ECO:0000256" key="8">
    <source>
        <dbReference type="HAMAP-Rule" id="MF_01148"/>
    </source>
</evidence>
<feature type="transmembrane region" description="Helical" evidence="8">
    <location>
        <begin position="6"/>
        <end position="39"/>
    </location>
</feature>
<dbReference type="InterPro" id="IPR004563">
    <property type="entry name" value="Apolipo_AcylTrfase"/>
</dbReference>
<dbReference type="HAMAP" id="MF_01148">
    <property type="entry name" value="Lnt"/>
    <property type="match status" value="1"/>
</dbReference>
<evidence type="ECO:0000256" key="4">
    <source>
        <dbReference type="ARBA" id="ARBA00022692"/>
    </source>
</evidence>
<dbReference type="NCBIfam" id="TIGR00546">
    <property type="entry name" value="lnt"/>
    <property type="match status" value="1"/>
</dbReference>
<dbReference type="InterPro" id="IPR003010">
    <property type="entry name" value="C-N_Hydrolase"/>
</dbReference>
<dbReference type="Pfam" id="PF00795">
    <property type="entry name" value="CN_hydrolase"/>
    <property type="match status" value="1"/>
</dbReference>
<gene>
    <name evidence="8 10" type="primary">lnt</name>
    <name evidence="10" type="ORF">ENI34_03075</name>
</gene>
<dbReference type="PROSITE" id="PS50263">
    <property type="entry name" value="CN_HYDROLASE"/>
    <property type="match status" value="1"/>
</dbReference>
<dbReference type="GO" id="GO:0005886">
    <property type="term" value="C:plasma membrane"/>
    <property type="evidence" value="ECO:0007669"/>
    <property type="project" value="UniProtKB-SubCell"/>
</dbReference>
<proteinExistence type="inferred from homology"/>
<keyword evidence="5 8" id="KW-1133">Transmembrane helix</keyword>
<dbReference type="GO" id="GO:0042158">
    <property type="term" value="P:lipoprotein biosynthetic process"/>
    <property type="evidence" value="ECO:0007669"/>
    <property type="project" value="UniProtKB-UniRule"/>
</dbReference>
<evidence type="ECO:0000256" key="6">
    <source>
        <dbReference type="ARBA" id="ARBA00023136"/>
    </source>
</evidence>
<dbReference type="AlphaFoldDB" id="A0A9C9EL63"/>
<keyword evidence="3 8" id="KW-0808">Transferase</keyword>
<comment type="caution">
    <text evidence="10">The sequence shown here is derived from an EMBL/GenBank/DDBJ whole genome shotgun (WGS) entry which is preliminary data.</text>
</comment>
<keyword evidence="7 8" id="KW-0012">Acyltransferase</keyword>
<reference evidence="10" key="1">
    <citation type="journal article" date="2020" name="mSystems">
        <title>Genome- and Community-Level Interaction Insights into Carbon Utilization and Element Cycling Functions of Hydrothermarchaeota in Hydrothermal Sediment.</title>
        <authorList>
            <person name="Zhou Z."/>
            <person name="Liu Y."/>
            <person name="Xu W."/>
            <person name="Pan J."/>
            <person name="Luo Z.H."/>
            <person name="Li M."/>
        </authorList>
    </citation>
    <scope>NUCLEOTIDE SEQUENCE</scope>
    <source>
        <strain evidence="10">HyVt-388</strain>
    </source>
</reference>
<keyword evidence="2 8" id="KW-1003">Cell membrane</keyword>
<name>A0A9C9EL63_UNCW3</name>
<evidence type="ECO:0000256" key="3">
    <source>
        <dbReference type="ARBA" id="ARBA00022679"/>
    </source>
</evidence>
<evidence type="ECO:0000256" key="1">
    <source>
        <dbReference type="ARBA" id="ARBA00004651"/>
    </source>
</evidence>
<comment type="function">
    <text evidence="8">Catalyzes the phospholipid dependent N-acylation of the N-terminal cysteine of apolipoprotein, the last step in lipoprotein maturation.</text>
</comment>
<accession>A0A9C9EL63</accession>
<organism evidence="10 11">
    <name type="scientific">candidate division WOR-3 bacterium</name>
    <dbReference type="NCBI Taxonomy" id="2052148"/>
    <lineage>
        <taxon>Bacteria</taxon>
        <taxon>Bacteria division WOR-3</taxon>
    </lineage>
</organism>
<dbReference type="PANTHER" id="PTHR38686:SF1">
    <property type="entry name" value="APOLIPOPROTEIN N-ACYLTRANSFERASE"/>
    <property type="match status" value="1"/>
</dbReference>
<feature type="transmembrane region" description="Helical" evidence="8">
    <location>
        <begin position="143"/>
        <end position="166"/>
    </location>
</feature>
<feature type="transmembrane region" description="Helical" evidence="8">
    <location>
        <begin position="178"/>
        <end position="194"/>
    </location>
</feature>
<keyword evidence="4 8" id="KW-0812">Transmembrane</keyword>
<evidence type="ECO:0000259" key="9">
    <source>
        <dbReference type="PROSITE" id="PS50263"/>
    </source>
</evidence>
<dbReference type="EMBL" id="DRIG01000032">
    <property type="protein sequence ID" value="HEC78108.1"/>
    <property type="molecule type" value="Genomic_DNA"/>
</dbReference>
<dbReference type="EC" id="2.3.1.269" evidence="8"/>
<comment type="catalytic activity">
    <reaction evidence="8">
        <text>N-terminal S-1,2-diacyl-sn-glyceryl-L-cysteinyl-[lipoprotein] + a glycerophospholipid = N-acyl-S-1,2-diacyl-sn-glyceryl-L-cysteinyl-[lipoprotein] + a 2-acyl-sn-glycero-3-phospholipid + H(+)</text>
        <dbReference type="Rhea" id="RHEA:48228"/>
        <dbReference type="Rhea" id="RHEA-COMP:14681"/>
        <dbReference type="Rhea" id="RHEA-COMP:14684"/>
        <dbReference type="ChEBI" id="CHEBI:15378"/>
        <dbReference type="ChEBI" id="CHEBI:136912"/>
        <dbReference type="ChEBI" id="CHEBI:140656"/>
        <dbReference type="ChEBI" id="CHEBI:140657"/>
        <dbReference type="ChEBI" id="CHEBI:140660"/>
        <dbReference type="EC" id="2.3.1.269"/>
    </reaction>
</comment>
<dbReference type="InterPro" id="IPR036526">
    <property type="entry name" value="C-N_Hydrolase_sf"/>
</dbReference>
<dbReference type="Gene3D" id="3.60.110.10">
    <property type="entry name" value="Carbon-nitrogen hydrolase"/>
    <property type="match status" value="1"/>
</dbReference>
<comment type="similarity">
    <text evidence="8">Belongs to the CN hydrolase family. Apolipoprotein N-acyltransferase subfamily.</text>
</comment>
<dbReference type="CDD" id="cd07571">
    <property type="entry name" value="ALP_N-acyl_transferase"/>
    <property type="match status" value="1"/>
</dbReference>
<feature type="transmembrane region" description="Helical" evidence="8">
    <location>
        <begin position="75"/>
        <end position="93"/>
    </location>
</feature>